<reference evidence="2 3" key="1">
    <citation type="submission" date="2021-06" db="EMBL/GenBank/DDBJ databases">
        <title>Actinomycetes sequencing.</title>
        <authorList>
            <person name="Shan Q."/>
        </authorList>
    </citation>
    <scope>NUCLEOTIDE SEQUENCE [LARGE SCALE GENOMIC DNA]</scope>
    <source>
        <strain evidence="2 3">NEAU-G5</strain>
    </source>
</reference>
<accession>A0ABS6B7R0</accession>
<evidence type="ECO:0000313" key="2">
    <source>
        <dbReference type="EMBL" id="MBU3066158.1"/>
    </source>
</evidence>
<dbReference type="RefSeq" id="WP_215922233.1">
    <property type="nucleotide sequence ID" value="NZ_JAHKNI010000013.1"/>
</dbReference>
<name>A0ABS6B7R0_9NOCA</name>
<dbReference type="EMBL" id="JAHKNI010000013">
    <property type="protein sequence ID" value="MBU3066158.1"/>
    <property type="molecule type" value="Genomic_DNA"/>
</dbReference>
<keyword evidence="3" id="KW-1185">Reference proteome</keyword>
<evidence type="ECO:0000256" key="1">
    <source>
        <dbReference type="SAM" id="MobiDB-lite"/>
    </source>
</evidence>
<gene>
    <name evidence="2" type="ORF">KO481_32155</name>
</gene>
<feature type="region of interest" description="Disordered" evidence="1">
    <location>
        <begin position="1"/>
        <end position="20"/>
    </location>
</feature>
<protein>
    <submittedName>
        <fullName evidence="2">Uncharacterized protein</fullName>
    </submittedName>
</protein>
<organism evidence="2 3">
    <name type="scientific">Nocardia albiluteola</name>
    <dbReference type="NCBI Taxonomy" id="2842303"/>
    <lineage>
        <taxon>Bacteria</taxon>
        <taxon>Bacillati</taxon>
        <taxon>Actinomycetota</taxon>
        <taxon>Actinomycetes</taxon>
        <taxon>Mycobacteriales</taxon>
        <taxon>Nocardiaceae</taxon>
        <taxon>Nocardia</taxon>
    </lineage>
</organism>
<sequence>MPEEYRGYTFSSGDEDGLPPLTLEEIDDARRQFDAFIATREATPPEEKVYIGEGDRFGGWDGWAGEEDEDYLRRREMEHKGELTEGEQ</sequence>
<comment type="caution">
    <text evidence="2">The sequence shown here is derived from an EMBL/GenBank/DDBJ whole genome shotgun (WGS) entry which is preliminary data.</text>
</comment>
<dbReference type="Proteomes" id="UP000733379">
    <property type="component" value="Unassembled WGS sequence"/>
</dbReference>
<proteinExistence type="predicted"/>
<evidence type="ECO:0000313" key="3">
    <source>
        <dbReference type="Proteomes" id="UP000733379"/>
    </source>
</evidence>